<evidence type="ECO:0000313" key="2">
    <source>
        <dbReference type="Proteomes" id="UP001589716"/>
    </source>
</evidence>
<gene>
    <name evidence="1" type="ORF">ACFFTP_06360</name>
</gene>
<dbReference type="SUPFAM" id="SSF48371">
    <property type="entry name" value="ARM repeat"/>
    <property type="match status" value="1"/>
</dbReference>
<evidence type="ECO:0000313" key="1">
    <source>
        <dbReference type="EMBL" id="MFB9553821.1"/>
    </source>
</evidence>
<dbReference type="Gene3D" id="1.25.10.10">
    <property type="entry name" value="Leucine-rich Repeat Variant"/>
    <property type="match status" value="1"/>
</dbReference>
<keyword evidence="2" id="KW-1185">Reference proteome</keyword>
<dbReference type="EMBL" id="JBHMCT010000005">
    <property type="protein sequence ID" value="MFB9553821.1"/>
    <property type="molecule type" value="Genomic_DNA"/>
</dbReference>
<accession>A0ABV5QK05</accession>
<name>A0ABV5QK05_9ACTN</name>
<sequence length="361" mass="38919">MSDWSKLFHAYGAATDTAEVLAGPLETAGDHLWSAILHQGSVWPATPPVLRIVAGRLAEAPVLGLSFVRDVASAVRLGDEAEELRARVAAAPTQEWTAAYAAADEDEQVDLWDDEDGTGELVLAGAALDCWDLLPELVEPVAEFLDDGDEEVRAGAWATLAQLLVHPDAAPRASGLVPRLARRAEAAESVEERASLVMDLGQLGGDPLPFLDDPSPLVRCAAALTPPLAEHPAAHEELLAMARRATDFDALAGLPRFGGEPPRWTLIAVLCPRVPDFSRLYEAALAALPHAFRLAPCPDLGPYLEVAFADGWPERPTDQQRGLAREMVAREELWGATNGNRRITLRGLGLPDEREEWRGLS</sequence>
<protein>
    <recommendedName>
        <fullName evidence="3">PBS lyase</fullName>
    </recommendedName>
</protein>
<dbReference type="Proteomes" id="UP001589716">
    <property type="component" value="Unassembled WGS sequence"/>
</dbReference>
<dbReference type="RefSeq" id="WP_345486109.1">
    <property type="nucleotide sequence ID" value="NZ_BAAAWU010000001.1"/>
</dbReference>
<proteinExistence type="predicted"/>
<dbReference type="InterPro" id="IPR011989">
    <property type="entry name" value="ARM-like"/>
</dbReference>
<organism evidence="1 2">
    <name type="scientific">Streptomyces roseoviridis</name>
    <dbReference type="NCBI Taxonomy" id="67361"/>
    <lineage>
        <taxon>Bacteria</taxon>
        <taxon>Bacillati</taxon>
        <taxon>Actinomycetota</taxon>
        <taxon>Actinomycetes</taxon>
        <taxon>Kitasatosporales</taxon>
        <taxon>Streptomycetaceae</taxon>
        <taxon>Streptomyces</taxon>
    </lineage>
</organism>
<reference evidence="1 2" key="1">
    <citation type="submission" date="2024-09" db="EMBL/GenBank/DDBJ databases">
        <authorList>
            <person name="Sun Q."/>
            <person name="Mori K."/>
        </authorList>
    </citation>
    <scope>NUCLEOTIDE SEQUENCE [LARGE SCALE GENOMIC DNA]</scope>
    <source>
        <strain evidence="1 2">JCM 4414</strain>
    </source>
</reference>
<evidence type="ECO:0008006" key="3">
    <source>
        <dbReference type="Google" id="ProtNLM"/>
    </source>
</evidence>
<comment type="caution">
    <text evidence="1">The sequence shown here is derived from an EMBL/GenBank/DDBJ whole genome shotgun (WGS) entry which is preliminary data.</text>
</comment>
<dbReference type="InterPro" id="IPR016024">
    <property type="entry name" value="ARM-type_fold"/>
</dbReference>